<keyword evidence="2" id="KW-0479">Metal-binding</keyword>
<dbReference type="Gene3D" id="3.20.20.120">
    <property type="entry name" value="Enolase-like C-terminal domain"/>
    <property type="match status" value="1"/>
</dbReference>
<feature type="compositionally biased region" description="Basic and acidic residues" evidence="4">
    <location>
        <begin position="368"/>
        <end position="379"/>
    </location>
</feature>
<keyword evidence="7" id="KW-1185">Reference proteome</keyword>
<dbReference type="CDD" id="cd03316">
    <property type="entry name" value="MR_like"/>
    <property type="match status" value="1"/>
</dbReference>
<dbReference type="Pfam" id="PF13378">
    <property type="entry name" value="MR_MLE_C"/>
    <property type="match status" value="1"/>
</dbReference>
<proteinExistence type="predicted"/>
<evidence type="ECO:0000256" key="1">
    <source>
        <dbReference type="ARBA" id="ARBA00001946"/>
    </source>
</evidence>
<dbReference type="SFLD" id="SFLDS00001">
    <property type="entry name" value="Enolase"/>
    <property type="match status" value="1"/>
</dbReference>
<gene>
    <name evidence="6" type="ORF">I4J89_48175</name>
</gene>
<dbReference type="InterPro" id="IPR036849">
    <property type="entry name" value="Enolase-like_C_sf"/>
</dbReference>
<accession>A0A931CMS5</accession>
<evidence type="ECO:0000259" key="5">
    <source>
        <dbReference type="SMART" id="SM00922"/>
    </source>
</evidence>
<dbReference type="InterPro" id="IPR046945">
    <property type="entry name" value="RHMD-like"/>
</dbReference>
<organism evidence="6 7">
    <name type="scientific">Actinoplanes aureus</name>
    <dbReference type="NCBI Taxonomy" id="2792083"/>
    <lineage>
        <taxon>Bacteria</taxon>
        <taxon>Bacillati</taxon>
        <taxon>Actinomycetota</taxon>
        <taxon>Actinomycetes</taxon>
        <taxon>Micromonosporales</taxon>
        <taxon>Micromonosporaceae</taxon>
        <taxon>Actinoplanes</taxon>
    </lineage>
</organism>
<dbReference type="SUPFAM" id="SSF54826">
    <property type="entry name" value="Enolase N-terminal domain-like"/>
    <property type="match status" value="1"/>
</dbReference>
<evidence type="ECO:0000256" key="4">
    <source>
        <dbReference type="SAM" id="MobiDB-lite"/>
    </source>
</evidence>
<dbReference type="InterPro" id="IPR013342">
    <property type="entry name" value="Mandelate_racemase_C"/>
</dbReference>
<reference evidence="6" key="1">
    <citation type="submission" date="2020-11" db="EMBL/GenBank/DDBJ databases">
        <title>Isolation and identification of active actinomycetes.</title>
        <authorList>
            <person name="Sun X."/>
        </authorList>
    </citation>
    <scope>NUCLEOTIDE SEQUENCE</scope>
    <source>
        <strain evidence="6">NEAU-A11</strain>
    </source>
</reference>
<evidence type="ECO:0000256" key="3">
    <source>
        <dbReference type="ARBA" id="ARBA00022842"/>
    </source>
</evidence>
<dbReference type="Proteomes" id="UP000598146">
    <property type="component" value="Unassembled WGS sequence"/>
</dbReference>
<dbReference type="AlphaFoldDB" id="A0A931CMS5"/>
<evidence type="ECO:0000313" key="6">
    <source>
        <dbReference type="EMBL" id="MBG0569208.1"/>
    </source>
</evidence>
<dbReference type="SMART" id="SM00922">
    <property type="entry name" value="MR_MLE"/>
    <property type="match status" value="1"/>
</dbReference>
<dbReference type="GO" id="GO:0000287">
    <property type="term" value="F:magnesium ion binding"/>
    <property type="evidence" value="ECO:0007669"/>
    <property type="project" value="TreeGrafter"/>
</dbReference>
<dbReference type="PANTHER" id="PTHR13794">
    <property type="entry name" value="ENOLASE SUPERFAMILY, MANDELATE RACEMASE"/>
    <property type="match status" value="1"/>
</dbReference>
<feature type="domain" description="Mandelate racemase/muconate lactonizing enzyme C-terminal" evidence="5">
    <location>
        <begin position="137"/>
        <end position="239"/>
    </location>
</feature>
<dbReference type="Pfam" id="PF02746">
    <property type="entry name" value="MR_MLE_N"/>
    <property type="match status" value="1"/>
</dbReference>
<dbReference type="Gene3D" id="3.30.390.10">
    <property type="entry name" value="Enolase-like, N-terminal domain"/>
    <property type="match status" value="1"/>
</dbReference>
<protein>
    <submittedName>
        <fullName evidence="6">Mandelate racemase/muconate lactonizing enzyme family protein</fullName>
    </submittedName>
</protein>
<dbReference type="RefSeq" id="WP_196420953.1">
    <property type="nucleotide sequence ID" value="NZ_JADQTO010000058.1"/>
</dbReference>
<dbReference type="InterPro" id="IPR029017">
    <property type="entry name" value="Enolase-like_N"/>
</dbReference>
<evidence type="ECO:0000256" key="2">
    <source>
        <dbReference type="ARBA" id="ARBA00022723"/>
    </source>
</evidence>
<dbReference type="InterPro" id="IPR029065">
    <property type="entry name" value="Enolase_C-like"/>
</dbReference>
<dbReference type="GO" id="GO:0016052">
    <property type="term" value="P:carbohydrate catabolic process"/>
    <property type="evidence" value="ECO:0007669"/>
    <property type="project" value="TreeGrafter"/>
</dbReference>
<sequence>MRITGYRPLTTTQEWGRPVGDANGVFADGVVPVPLVIVDTDEGISGVGLGPHVELERIFTAIEGEDPRAVTSLYDRMLRHTFKAGHAGPVFGTIGALDTALWDIKAQAAGQPLWRLLGGRDRRVPAYASGLDIALTDEELAATYQVYARHGLRAAKLKGGLDIERDRDRLCLVRDVLTEAAHGRRPGLMLDVNEAWTRKQAVRHVGELERTLDLIWIEEPVRRWDAEGLAAVTRGVRASVATGENLSGLEQYRPLIAAGAVDVVQAAAVGGVTHFLRVCALAHAYDLPVSPVGNSPIGLLHAAASIPNHLTSELQDLSPPIGVSLDLRVDDGAFLLGDTPGLGMRVDDQAILAAAQRSGPPSAGGPHVRPERAGRRLLPELDGAARGTRFAVAPPRNNDVWPR</sequence>
<comment type="caution">
    <text evidence="6">The sequence shown here is derived from an EMBL/GenBank/DDBJ whole genome shotgun (WGS) entry which is preliminary data.</text>
</comment>
<keyword evidence="3" id="KW-0460">Magnesium</keyword>
<dbReference type="InterPro" id="IPR013341">
    <property type="entry name" value="Mandelate_racemase_N_dom"/>
</dbReference>
<dbReference type="EMBL" id="JADQTO010000058">
    <property type="protein sequence ID" value="MBG0569208.1"/>
    <property type="molecule type" value="Genomic_DNA"/>
</dbReference>
<feature type="region of interest" description="Disordered" evidence="4">
    <location>
        <begin position="356"/>
        <end position="403"/>
    </location>
</feature>
<evidence type="ECO:0000313" key="7">
    <source>
        <dbReference type="Proteomes" id="UP000598146"/>
    </source>
</evidence>
<dbReference type="GO" id="GO:0016836">
    <property type="term" value="F:hydro-lyase activity"/>
    <property type="evidence" value="ECO:0007669"/>
    <property type="project" value="TreeGrafter"/>
</dbReference>
<comment type="cofactor">
    <cofactor evidence="1">
        <name>Mg(2+)</name>
        <dbReference type="ChEBI" id="CHEBI:18420"/>
    </cofactor>
</comment>
<name>A0A931CMS5_9ACTN</name>
<dbReference type="SUPFAM" id="SSF51604">
    <property type="entry name" value="Enolase C-terminal domain-like"/>
    <property type="match status" value="1"/>
</dbReference>
<dbReference type="PANTHER" id="PTHR13794:SF58">
    <property type="entry name" value="MITOCHONDRIAL ENOLASE SUPERFAMILY MEMBER 1"/>
    <property type="match status" value="1"/>
</dbReference>